<feature type="region of interest" description="Disordered" evidence="1">
    <location>
        <begin position="1114"/>
        <end position="1145"/>
    </location>
</feature>
<dbReference type="AlphaFoldDB" id="A0A2N5U5M9"/>
<feature type="compositionally biased region" description="Acidic residues" evidence="1">
    <location>
        <begin position="1115"/>
        <end position="1124"/>
    </location>
</feature>
<dbReference type="PANTHER" id="PTHR31912">
    <property type="entry name" value="IP13529P"/>
    <property type="match status" value="1"/>
</dbReference>
<feature type="compositionally biased region" description="Polar residues" evidence="1">
    <location>
        <begin position="497"/>
        <end position="512"/>
    </location>
</feature>
<sequence>MRQVWGHPYRRSQQGKGACVKFGWIRVSLMVREGIRVSTYTAGRIPSSGAAPVTVQSPRPRGSVMAHAARTVRSARRRTTSAVVAETGGPQGSVPLPRGRESRPYDPRRRHEPGVRTDRDQLDSHGLESLTLTQTGNLALGLFLHSQRSWWFNRLALIGGSSKKGNQAIFMETFHVSWHPVLKNPKRPILVFKNVIAGCHSTAPAMGGTKRHHNKSRKEAKKRSRAKRDKQELLQLNANSIGSTSSSIVWDRVKYSPHNLYPGIPWENDRPVCGPTAAELQSAYKEVSSFRLLESGLHVIQDPVPDPVDKKKKSIIAIIEFTRFEDLTDAQKDDLNFISTFLHQSKRFINPVSSASRAWGGLIASGTANMARHCGRATHRLKLLECKAQQTRGVDHQPADGKNTNDIQQDEERRNQDNDHQNSFWAQIDAEIDAETRPDPALRSLADELETNDHIQQLLNGVSDSSTPLQSAHWLDLLEAELEALQDIDSQDEAQRMPSTPSSQDSASTASENEWYPFRSKMELIGSLIVGHTHSMLSRSLYSKIRGILTMCDVHLPAWATIQAGRACIQQLLKSSIRFDVSVFDNPCFSLSARSLIAQDLANPLVSKHLDYYPHMTEGRNIYKFSQSRKWLELLAPAHRAPMCELTAKCLQIKRDHISHISNLIKIVIPGNLTFHDSRLSAIPVKDFEFDYSEILMENRRYLIDACGGVIYESSDEKEVSIPLPNPWRIKAHGRVIRHVPITLYSDDTSGNSSKQFNKHISFYFTLSGLPPNVSNQEYNCHFLSSSNIAGVLELSNQIVEELKDGFPAYDITLSQEVLVTSVVLCFLADSPMHAEVTNTPNPGHAPGRDLAITFDNYSNLKYLLSGGVIYDEKSQGWQKVSSKVTDLFLHNPILQRSMGYNSAEVNRLPADAFPWTIYSKIPESEVRPLPQELMQSNHQEKWSQVLKIKFNHKDVLHQGVFIVIVRNERLLVGAIDTMWESKASSKHFIWVTGFELSGVDEFYGMRKIFRTKHHAVISTQQAVLGTINVQHNCHRGACPVKLSRPSRLERLETNVKTVQVEHTEDDHFIINSASLHNAQLHHRISDLFYPPISPEEWVRCIAKGMQVWSAAGDAGEELYEDSNSEDKEVDGNSDDDSDDSGVDS</sequence>
<feature type="region of interest" description="Disordered" evidence="1">
    <location>
        <begin position="391"/>
        <end position="421"/>
    </location>
</feature>
<feature type="region of interest" description="Disordered" evidence="1">
    <location>
        <begin position="492"/>
        <end position="512"/>
    </location>
</feature>
<dbReference type="Proteomes" id="UP000235392">
    <property type="component" value="Unassembled WGS sequence"/>
</dbReference>
<accession>A0A2N5U5M9</accession>
<feature type="compositionally biased region" description="Basic and acidic residues" evidence="1">
    <location>
        <begin position="410"/>
        <end position="420"/>
    </location>
</feature>
<dbReference type="PANTHER" id="PTHR31912:SF34">
    <property type="entry name" value="NOTOCHORD-RELATED PROTEIN"/>
    <property type="match status" value="1"/>
</dbReference>
<feature type="compositionally biased region" description="Basic and acidic residues" evidence="1">
    <location>
        <begin position="98"/>
        <end position="123"/>
    </location>
</feature>
<organism evidence="2 3">
    <name type="scientific">Puccinia coronata f. sp. avenae</name>
    <dbReference type="NCBI Taxonomy" id="200324"/>
    <lineage>
        <taxon>Eukaryota</taxon>
        <taxon>Fungi</taxon>
        <taxon>Dikarya</taxon>
        <taxon>Basidiomycota</taxon>
        <taxon>Pucciniomycotina</taxon>
        <taxon>Pucciniomycetes</taxon>
        <taxon>Pucciniales</taxon>
        <taxon>Pucciniaceae</taxon>
        <taxon>Puccinia</taxon>
    </lineage>
</organism>
<evidence type="ECO:0000313" key="2">
    <source>
        <dbReference type="EMBL" id="PLW33084.1"/>
    </source>
</evidence>
<gene>
    <name evidence="2" type="ORF">PCASD_13825</name>
</gene>
<feature type="compositionally biased region" description="Basic residues" evidence="1">
    <location>
        <begin position="209"/>
        <end position="228"/>
    </location>
</feature>
<feature type="compositionally biased region" description="Acidic residues" evidence="1">
    <location>
        <begin position="1132"/>
        <end position="1145"/>
    </location>
</feature>
<evidence type="ECO:0000256" key="1">
    <source>
        <dbReference type="SAM" id="MobiDB-lite"/>
    </source>
</evidence>
<feature type="region of interest" description="Disordered" evidence="1">
    <location>
        <begin position="202"/>
        <end position="229"/>
    </location>
</feature>
<feature type="region of interest" description="Disordered" evidence="1">
    <location>
        <begin position="74"/>
        <end position="123"/>
    </location>
</feature>
<proteinExistence type="predicted"/>
<comment type="caution">
    <text evidence="2">The sequence shown here is derived from an EMBL/GenBank/DDBJ whole genome shotgun (WGS) entry which is preliminary data.</text>
</comment>
<name>A0A2N5U5M9_9BASI</name>
<dbReference type="EMBL" id="PGCI01000228">
    <property type="protein sequence ID" value="PLW33084.1"/>
    <property type="molecule type" value="Genomic_DNA"/>
</dbReference>
<reference evidence="2 3" key="1">
    <citation type="submission" date="2017-11" db="EMBL/GenBank/DDBJ databases">
        <title>De novo assembly and phasing of dikaryotic genomes from two isolates of Puccinia coronata f. sp. avenae, the causal agent of oat crown rust.</title>
        <authorList>
            <person name="Miller M.E."/>
            <person name="Zhang Y."/>
            <person name="Omidvar V."/>
            <person name="Sperschneider J."/>
            <person name="Schwessinger B."/>
            <person name="Raley C."/>
            <person name="Palmer J.M."/>
            <person name="Garnica D."/>
            <person name="Upadhyaya N."/>
            <person name="Rathjen J."/>
            <person name="Taylor J.M."/>
            <person name="Park R.F."/>
            <person name="Dodds P.N."/>
            <person name="Hirsch C.D."/>
            <person name="Kianian S.F."/>
            <person name="Figueroa M."/>
        </authorList>
    </citation>
    <scope>NUCLEOTIDE SEQUENCE [LARGE SCALE GENOMIC DNA]</scope>
    <source>
        <strain evidence="2">12SD80</strain>
    </source>
</reference>
<evidence type="ECO:0000313" key="3">
    <source>
        <dbReference type="Proteomes" id="UP000235392"/>
    </source>
</evidence>
<protein>
    <submittedName>
        <fullName evidence="2">Uncharacterized protein</fullName>
    </submittedName>
</protein>